<keyword evidence="3" id="KW-1185">Reference proteome</keyword>
<name>A0A8H3IR79_9LECA</name>
<gene>
    <name evidence="2" type="ORF">HETSPECPRED_006871</name>
</gene>
<dbReference type="AlphaFoldDB" id="A0A8H3IR79"/>
<reference evidence="2" key="1">
    <citation type="submission" date="2021-03" db="EMBL/GenBank/DDBJ databases">
        <authorList>
            <person name="Tagirdzhanova G."/>
        </authorList>
    </citation>
    <scope>NUCLEOTIDE SEQUENCE</scope>
</reference>
<sequence length="181" mass="20684">MAQTPLPALDPSDPTPIFFHKEHQPPYGFLSQWFLPPLHDPSTDTTYNSAEQRMMHQKALLFHDAASARLILASESPSEQKELGRKIKGWDGKEWDRVKFEVVVQGTRLKFQEGGLRTRLMETGERELVEASPRDRVWGIGFEAGWAEEQRGAWGMNLLGRALMTVREEIRGEIDRRGEKG</sequence>
<dbReference type="Pfam" id="PF08719">
    <property type="entry name" value="NADAR"/>
    <property type="match status" value="1"/>
</dbReference>
<dbReference type="Proteomes" id="UP000664521">
    <property type="component" value="Unassembled WGS sequence"/>
</dbReference>
<evidence type="ECO:0000313" key="3">
    <source>
        <dbReference type="Proteomes" id="UP000664521"/>
    </source>
</evidence>
<dbReference type="NCBIfam" id="TIGR02464">
    <property type="entry name" value="ribofla_fusion"/>
    <property type="match status" value="1"/>
</dbReference>
<proteinExistence type="predicted"/>
<organism evidence="2 3">
    <name type="scientific">Heterodermia speciosa</name>
    <dbReference type="NCBI Taxonomy" id="116794"/>
    <lineage>
        <taxon>Eukaryota</taxon>
        <taxon>Fungi</taxon>
        <taxon>Dikarya</taxon>
        <taxon>Ascomycota</taxon>
        <taxon>Pezizomycotina</taxon>
        <taxon>Lecanoromycetes</taxon>
        <taxon>OSLEUM clade</taxon>
        <taxon>Lecanoromycetidae</taxon>
        <taxon>Caliciales</taxon>
        <taxon>Physciaceae</taxon>
        <taxon>Heterodermia</taxon>
    </lineage>
</organism>
<dbReference type="OrthoDB" id="206452at2759"/>
<dbReference type="SUPFAM" id="SSF143990">
    <property type="entry name" value="YbiA-like"/>
    <property type="match status" value="1"/>
</dbReference>
<dbReference type="InterPro" id="IPR037238">
    <property type="entry name" value="YbiA-like_sf"/>
</dbReference>
<evidence type="ECO:0000259" key="1">
    <source>
        <dbReference type="Pfam" id="PF08719"/>
    </source>
</evidence>
<accession>A0A8H3IR79</accession>
<protein>
    <recommendedName>
        <fullName evidence="1">NADAR domain-containing protein</fullName>
    </recommendedName>
</protein>
<dbReference type="CDD" id="cd15457">
    <property type="entry name" value="NADAR"/>
    <property type="match status" value="1"/>
</dbReference>
<dbReference type="Gene3D" id="1.10.357.40">
    <property type="entry name" value="YbiA-like"/>
    <property type="match status" value="1"/>
</dbReference>
<dbReference type="InterPro" id="IPR012816">
    <property type="entry name" value="NADAR"/>
</dbReference>
<feature type="domain" description="NADAR" evidence="1">
    <location>
        <begin position="18"/>
        <end position="171"/>
    </location>
</feature>
<comment type="caution">
    <text evidence="2">The sequence shown here is derived from an EMBL/GenBank/DDBJ whole genome shotgun (WGS) entry which is preliminary data.</text>
</comment>
<dbReference type="EMBL" id="CAJPDS010000048">
    <property type="protein sequence ID" value="CAF9928523.1"/>
    <property type="molecule type" value="Genomic_DNA"/>
</dbReference>
<evidence type="ECO:0000313" key="2">
    <source>
        <dbReference type="EMBL" id="CAF9928523.1"/>
    </source>
</evidence>